<keyword evidence="2" id="KW-1185">Reference proteome</keyword>
<reference evidence="1 2" key="1">
    <citation type="submission" date="2018-03" db="EMBL/GenBank/DDBJ databases">
        <title>Genomic Encyclopedia of Archaeal and Bacterial Type Strains, Phase II (KMG-II): from individual species to whole genera.</title>
        <authorList>
            <person name="Goeker M."/>
        </authorList>
    </citation>
    <scope>NUCLEOTIDE SEQUENCE [LARGE SCALE GENOMIC DNA]</scope>
    <source>
        <strain evidence="1 2">DSM 29328</strain>
    </source>
</reference>
<accession>A0A2T0RW83</accession>
<dbReference type="Proteomes" id="UP000239480">
    <property type="component" value="Unassembled WGS sequence"/>
</dbReference>
<dbReference type="EMBL" id="PVTD01000002">
    <property type="protein sequence ID" value="PRY25434.1"/>
    <property type="molecule type" value="Genomic_DNA"/>
</dbReference>
<evidence type="ECO:0000313" key="2">
    <source>
        <dbReference type="Proteomes" id="UP000239480"/>
    </source>
</evidence>
<dbReference type="RefSeq" id="WP_106204325.1">
    <property type="nucleotide sequence ID" value="NZ_PVTD01000002.1"/>
</dbReference>
<gene>
    <name evidence="1" type="ORF">CLV78_102613</name>
</gene>
<sequence>MSMKEIARTALDEMKAIEGSGLSNEHDAEILAVIERALHAATGVWVAEHAELVAEHLSHSSGVAQEINEEAERRRGLLMANLSAMR</sequence>
<dbReference type="AlphaFoldDB" id="A0A2T0RW83"/>
<name>A0A2T0RW83_9RHOB</name>
<dbReference type="OrthoDB" id="7863704at2"/>
<organism evidence="1 2">
    <name type="scientific">Aliiruegeria haliotis</name>
    <dbReference type="NCBI Taxonomy" id="1280846"/>
    <lineage>
        <taxon>Bacteria</taxon>
        <taxon>Pseudomonadati</taxon>
        <taxon>Pseudomonadota</taxon>
        <taxon>Alphaproteobacteria</taxon>
        <taxon>Rhodobacterales</taxon>
        <taxon>Roseobacteraceae</taxon>
        <taxon>Aliiruegeria</taxon>
    </lineage>
</organism>
<comment type="caution">
    <text evidence="1">The sequence shown here is derived from an EMBL/GenBank/DDBJ whole genome shotgun (WGS) entry which is preliminary data.</text>
</comment>
<proteinExistence type="predicted"/>
<evidence type="ECO:0000313" key="1">
    <source>
        <dbReference type="EMBL" id="PRY25434.1"/>
    </source>
</evidence>
<protein>
    <submittedName>
        <fullName evidence="1">Uncharacterized protein</fullName>
    </submittedName>
</protein>